<dbReference type="PATRIC" id="fig|49547.3.peg.1787"/>
<keyword evidence="2" id="KW-1185">Reference proteome</keyword>
<evidence type="ECO:0000313" key="1">
    <source>
        <dbReference type="EMBL" id="KZX10765.1"/>
    </source>
</evidence>
<dbReference type="STRING" id="49547.MBCUR_16800"/>
<evidence type="ECO:0000313" key="2">
    <source>
        <dbReference type="Proteomes" id="UP000077245"/>
    </source>
</evidence>
<dbReference type="EMBL" id="LWMV01000203">
    <property type="protein sequence ID" value="KZX10765.1"/>
    <property type="molecule type" value="Genomic_DNA"/>
</dbReference>
<gene>
    <name evidence="1" type="ORF">MBCUR_16800</name>
</gene>
<dbReference type="Proteomes" id="UP000077245">
    <property type="component" value="Unassembled WGS sequence"/>
</dbReference>
<dbReference type="AlphaFoldDB" id="A0A162FBY9"/>
<protein>
    <submittedName>
        <fullName evidence="1">Uncharacterized protein</fullName>
    </submittedName>
</protein>
<accession>A0A162FBY9</accession>
<reference evidence="1 2" key="1">
    <citation type="submission" date="2016-04" db="EMBL/GenBank/DDBJ databases">
        <title>Genome sequence of Methanobrevibacter curvatus DSM 11111.</title>
        <authorList>
            <person name="Poehlein A."/>
            <person name="Seedorf H."/>
            <person name="Daniel R."/>
        </authorList>
    </citation>
    <scope>NUCLEOTIDE SEQUENCE [LARGE SCALE GENOMIC DNA]</scope>
    <source>
        <strain evidence="1 2">DSM 11111</strain>
    </source>
</reference>
<name>A0A162FBY9_9EURY</name>
<sequence length="79" mass="8971">MNIIKTTIKIDDNLLKSIKKIAIDKNETQNNLMNEYIRKGVNNELKPKKQENLEIISGLGTASEPFDSVKELKKVENGE</sequence>
<comment type="caution">
    <text evidence="1">The sequence shown here is derived from an EMBL/GenBank/DDBJ whole genome shotgun (WGS) entry which is preliminary data.</text>
</comment>
<dbReference type="RefSeq" id="WP_067092464.1">
    <property type="nucleotide sequence ID" value="NZ_LWMV01000203.1"/>
</dbReference>
<proteinExistence type="predicted"/>
<dbReference type="OrthoDB" id="372942at2157"/>
<organism evidence="1 2">
    <name type="scientific">Methanobrevibacter curvatus</name>
    <dbReference type="NCBI Taxonomy" id="49547"/>
    <lineage>
        <taxon>Archaea</taxon>
        <taxon>Methanobacteriati</taxon>
        <taxon>Methanobacteriota</taxon>
        <taxon>Methanomada group</taxon>
        <taxon>Methanobacteria</taxon>
        <taxon>Methanobacteriales</taxon>
        <taxon>Methanobacteriaceae</taxon>
        <taxon>Methanobrevibacter</taxon>
    </lineage>
</organism>